<organism evidence="1 2">
    <name type="scientific">Hyphomicrobium sulfonivorans</name>
    <dbReference type="NCBI Taxonomy" id="121290"/>
    <lineage>
        <taxon>Bacteria</taxon>
        <taxon>Pseudomonadati</taxon>
        <taxon>Pseudomonadota</taxon>
        <taxon>Alphaproteobacteria</taxon>
        <taxon>Hyphomicrobiales</taxon>
        <taxon>Hyphomicrobiaceae</taxon>
        <taxon>Hyphomicrobium</taxon>
    </lineage>
</organism>
<proteinExistence type="predicted"/>
<evidence type="ECO:0000313" key="2">
    <source>
        <dbReference type="Proteomes" id="UP000059074"/>
    </source>
</evidence>
<dbReference type="Proteomes" id="UP000059074">
    <property type="component" value="Unassembled WGS sequence"/>
</dbReference>
<accession>A0A109BP54</accession>
<comment type="caution">
    <text evidence="1">The sequence shown here is derived from an EMBL/GenBank/DDBJ whole genome shotgun (WGS) entry which is preliminary data.</text>
</comment>
<dbReference type="EMBL" id="LMTR01000012">
    <property type="protein sequence ID" value="KWT72394.1"/>
    <property type="molecule type" value="Genomic_DNA"/>
</dbReference>
<reference evidence="1 2" key="1">
    <citation type="submission" date="2015-10" db="EMBL/GenBank/DDBJ databases">
        <title>Transcriptomic analysis of a linuron degrading triple-species bacterial consortium.</title>
        <authorList>
            <person name="Albers P."/>
        </authorList>
    </citation>
    <scope>NUCLEOTIDE SEQUENCE [LARGE SCALE GENOMIC DNA]</scope>
    <source>
        <strain evidence="1 2">WDL6</strain>
    </source>
</reference>
<gene>
    <name evidence="1" type="ORF">APY04_0188</name>
</gene>
<dbReference type="PATRIC" id="fig|121290.4.peg.1570"/>
<evidence type="ECO:0000313" key="1">
    <source>
        <dbReference type="EMBL" id="KWT72394.1"/>
    </source>
</evidence>
<sequence length="73" mass="8605">MRVAEMARGFFWSCDDEYGFAPTIEQAKSRAEATCRHRHWFGERRRHLGNEQSDAEIRLEVRAARLWGDDYAS</sequence>
<dbReference type="AlphaFoldDB" id="A0A109BP54"/>
<name>A0A109BP54_HYPSL</name>
<keyword evidence="2" id="KW-1185">Reference proteome</keyword>
<protein>
    <submittedName>
        <fullName evidence="1">Uncharacterized protein</fullName>
    </submittedName>
</protein>
<dbReference type="STRING" id="121290.APY04_0188"/>